<organism evidence="3 4">
    <name type="scientific">Secundilactobacillus pentosiphilus</name>
    <dbReference type="NCBI Taxonomy" id="1714682"/>
    <lineage>
        <taxon>Bacteria</taxon>
        <taxon>Bacillati</taxon>
        <taxon>Bacillota</taxon>
        <taxon>Bacilli</taxon>
        <taxon>Lactobacillales</taxon>
        <taxon>Lactobacillaceae</taxon>
        <taxon>Secundilactobacillus</taxon>
    </lineage>
</organism>
<feature type="signal peptide" evidence="1">
    <location>
        <begin position="1"/>
        <end position="23"/>
    </location>
</feature>
<name>A0A1Z5IWL9_9LACO</name>
<evidence type="ECO:0000313" key="3">
    <source>
        <dbReference type="EMBL" id="GAX06079.1"/>
    </source>
</evidence>
<dbReference type="EMBL" id="BCMI01000011">
    <property type="protein sequence ID" value="GAX06079.1"/>
    <property type="molecule type" value="Genomic_DNA"/>
</dbReference>
<feature type="domain" description="DUF5626" evidence="2">
    <location>
        <begin position="19"/>
        <end position="103"/>
    </location>
</feature>
<dbReference type="Pfam" id="PF18540">
    <property type="entry name" value="DUF5626"/>
    <property type="match status" value="1"/>
</dbReference>
<reference evidence="3 4" key="1">
    <citation type="submission" date="2015-11" db="EMBL/GenBank/DDBJ databases">
        <title>Draft genome sequences of new species of the genus Lactobacillus isolated from orchardgrass silage.</title>
        <authorList>
            <person name="Tohno M."/>
            <person name="Tanizawa Y."/>
            <person name="Arita M."/>
        </authorList>
    </citation>
    <scope>NUCLEOTIDE SEQUENCE [LARGE SCALE GENOMIC DNA]</scope>
    <source>
        <strain evidence="3 4">IWT25</strain>
    </source>
</reference>
<dbReference type="InterPro" id="IPR040491">
    <property type="entry name" value="DUF5626"/>
</dbReference>
<keyword evidence="1" id="KW-0732">Signal</keyword>
<accession>A0A1Z5IWL9</accession>
<evidence type="ECO:0000256" key="1">
    <source>
        <dbReference type="SAM" id="SignalP"/>
    </source>
</evidence>
<dbReference type="RefSeq" id="WP_089121213.1">
    <property type="nucleotide sequence ID" value="NZ_BCMI01000011.1"/>
</dbReference>
<sequence precursor="true">MKKIILSLVIIVSSLLFPITVQAATVHVNHISRGSWSMGCNVTTSGNKITGIRDLSIKVSSGSVTNKQAYLKSGSAKIQFTRHLNLLTYHSSAIIKIKNGKLYVTAN</sequence>
<evidence type="ECO:0000259" key="2">
    <source>
        <dbReference type="Pfam" id="PF18540"/>
    </source>
</evidence>
<dbReference type="Proteomes" id="UP000198414">
    <property type="component" value="Unassembled WGS sequence"/>
</dbReference>
<proteinExistence type="predicted"/>
<dbReference type="OrthoDB" id="2329283at2"/>
<feature type="chain" id="PRO_5012622404" description="DUF5626 domain-containing protein" evidence="1">
    <location>
        <begin position="24"/>
        <end position="107"/>
    </location>
</feature>
<protein>
    <recommendedName>
        <fullName evidence="2">DUF5626 domain-containing protein</fullName>
    </recommendedName>
</protein>
<gene>
    <name evidence="3" type="ORF">IWT25_01404</name>
</gene>
<comment type="caution">
    <text evidence="3">The sequence shown here is derived from an EMBL/GenBank/DDBJ whole genome shotgun (WGS) entry which is preliminary data.</text>
</comment>
<dbReference type="AlphaFoldDB" id="A0A1Z5IWL9"/>
<evidence type="ECO:0000313" key="4">
    <source>
        <dbReference type="Proteomes" id="UP000198414"/>
    </source>
</evidence>